<dbReference type="Pfam" id="PF05705">
    <property type="entry name" value="DUF829"/>
    <property type="match status" value="1"/>
</dbReference>
<name>A0A2I0AKM8_9ASPA</name>
<reference evidence="1 2" key="1">
    <citation type="journal article" date="2017" name="Nature">
        <title>The Apostasia genome and the evolution of orchids.</title>
        <authorList>
            <person name="Zhang G.Q."/>
            <person name="Liu K.W."/>
            <person name="Li Z."/>
            <person name="Lohaus R."/>
            <person name="Hsiao Y.Y."/>
            <person name="Niu S.C."/>
            <person name="Wang J.Y."/>
            <person name="Lin Y.C."/>
            <person name="Xu Q."/>
            <person name="Chen L.J."/>
            <person name="Yoshida K."/>
            <person name="Fujiwara S."/>
            <person name="Wang Z.W."/>
            <person name="Zhang Y.Q."/>
            <person name="Mitsuda N."/>
            <person name="Wang M."/>
            <person name="Liu G.H."/>
            <person name="Pecoraro L."/>
            <person name="Huang H.X."/>
            <person name="Xiao X.J."/>
            <person name="Lin M."/>
            <person name="Wu X.Y."/>
            <person name="Wu W.L."/>
            <person name="Chen Y.Y."/>
            <person name="Chang S.B."/>
            <person name="Sakamoto S."/>
            <person name="Ohme-Takagi M."/>
            <person name="Yagi M."/>
            <person name="Zeng S.J."/>
            <person name="Shen C.Y."/>
            <person name="Yeh C.M."/>
            <person name="Luo Y.B."/>
            <person name="Tsai W.C."/>
            <person name="Van de Peer Y."/>
            <person name="Liu Z.J."/>
        </authorList>
    </citation>
    <scope>NUCLEOTIDE SEQUENCE [LARGE SCALE GENOMIC DNA]</scope>
    <source>
        <strain evidence="2">cv. Shenzhen</strain>
        <tissue evidence="1">Stem</tissue>
    </source>
</reference>
<accession>A0A2I0AKM8</accession>
<proteinExistence type="predicted"/>
<organism evidence="1 2">
    <name type="scientific">Apostasia shenzhenica</name>
    <dbReference type="NCBI Taxonomy" id="1088818"/>
    <lineage>
        <taxon>Eukaryota</taxon>
        <taxon>Viridiplantae</taxon>
        <taxon>Streptophyta</taxon>
        <taxon>Embryophyta</taxon>
        <taxon>Tracheophyta</taxon>
        <taxon>Spermatophyta</taxon>
        <taxon>Magnoliopsida</taxon>
        <taxon>Liliopsida</taxon>
        <taxon>Asparagales</taxon>
        <taxon>Orchidaceae</taxon>
        <taxon>Apostasioideae</taxon>
        <taxon>Apostasia</taxon>
    </lineage>
</organism>
<dbReference type="PANTHER" id="PTHR12265">
    <property type="entry name" value="TRANSMEMBRANE PROTEIN 53"/>
    <property type="match status" value="1"/>
</dbReference>
<evidence type="ECO:0000313" key="2">
    <source>
        <dbReference type="Proteomes" id="UP000236161"/>
    </source>
</evidence>
<gene>
    <name evidence="1" type="ORF">AXF42_Ash015593</name>
</gene>
<keyword evidence="2" id="KW-1185">Reference proteome</keyword>
<dbReference type="AlphaFoldDB" id="A0A2I0AKM8"/>
<dbReference type="EMBL" id="KZ451975">
    <property type="protein sequence ID" value="PKA56108.1"/>
    <property type="molecule type" value="Genomic_DNA"/>
</dbReference>
<evidence type="ECO:0000313" key="1">
    <source>
        <dbReference type="EMBL" id="PKA56108.1"/>
    </source>
</evidence>
<sequence length="385" mass="43739">MWGRFYWAKNGAGAKRGDGIVVLFAWPSSQESQLKSHVDLYWSLGWDCLICHVDFVTQFFPKRSIAVVNGIFGELIKEIKIGPLPIVLAVFSVASKCCFYKFLQLVEGQCEGQQVNGCSNFQDDYRLLRDCICGQMYDSSPVEFTNDLKLPDSPRVVSWVAKAFTSALDALLINKFEVARAEYWQTLYSSVSIGPFLILCSEDDELTPYKVVQSFAQRLQELGADVSILKWRNSPHVAHYKNHQCEYRDAVTKFLGKASLTYSRRRLHRTCRNKIPESVCNLHKAAYKSNESFKKVAVDPSDHFFLPSSVELNETRNEGSSSPIDEQKQELFRVPSIKPQGVLSQILFDVCIPKNIEGWDIKPISSLNKSCGHLNPVKSFRRSRL</sequence>
<dbReference type="InterPro" id="IPR008547">
    <property type="entry name" value="DUF829_TMEM53"/>
</dbReference>
<dbReference type="OrthoDB" id="77878at2759"/>
<dbReference type="Proteomes" id="UP000236161">
    <property type="component" value="Unassembled WGS sequence"/>
</dbReference>
<dbReference type="InterPro" id="IPR029058">
    <property type="entry name" value="AB_hydrolase_fold"/>
</dbReference>
<dbReference type="PANTHER" id="PTHR12265:SF0">
    <property type="entry name" value="EXPRESSED PROTEIN"/>
    <property type="match status" value="1"/>
</dbReference>
<dbReference type="SUPFAM" id="SSF53474">
    <property type="entry name" value="alpha/beta-Hydrolases"/>
    <property type="match status" value="1"/>
</dbReference>
<protein>
    <submittedName>
        <fullName evidence="1">Uncharacterized protein</fullName>
    </submittedName>
</protein>
<dbReference type="Gene3D" id="3.40.50.1820">
    <property type="entry name" value="alpha/beta hydrolase"/>
    <property type="match status" value="1"/>
</dbReference>